<proteinExistence type="predicted"/>
<sequence>MKKFAKVIAGIAAPLFLIGGVLTGIGWYMGADTHIEVPVGKEHIRVGWDGIRFSGWNSMEEVASVEKNMELEPFTRLEVNLSAGNVTVTTGETYGMRLRDGSVELKYALEDGVLKVWDDRPAGVLSTQKGGSVEIFLPDGAALTDADIASSLGSLTLDGLRADNLTATADLGEVNGSELRVDSAVLTLNCGSLSLTGIEAGELEAELAMGNMTATGMAVADRLTVTGSTGSFSLEGELGEKVSVTADLGDISVKPAREEQWYEYGLSTDLGQVMVNGRSLGTSFSQDGERGSMELSSGMGDVSVQFP</sequence>
<dbReference type="Pfam" id="PF13349">
    <property type="entry name" value="DUF4097"/>
    <property type="match status" value="1"/>
</dbReference>
<protein>
    <submittedName>
        <fullName evidence="3">DUF4097 family beta strand repeat-containing protein</fullName>
    </submittedName>
</protein>
<accession>A0ABV1E8A3</accession>
<name>A0ABV1E8A3_9FIRM</name>
<evidence type="ECO:0000313" key="3">
    <source>
        <dbReference type="EMBL" id="MEQ2442273.1"/>
    </source>
</evidence>
<feature type="domain" description="DUF4097" evidence="2">
    <location>
        <begin position="109"/>
        <end position="273"/>
    </location>
</feature>
<organism evidence="3 4">
    <name type="scientific">Pseudoflavonifractor intestinihominis</name>
    <dbReference type="NCBI Taxonomy" id="3133171"/>
    <lineage>
        <taxon>Bacteria</taxon>
        <taxon>Bacillati</taxon>
        <taxon>Bacillota</taxon>
        <taxon>Clostridia</taxon>
        <taxon>Eubacteriales</taxon>
        <taxon>Oscillospiraceae</taxon>
        <taxon>Pseudoflavonifractor</taxon>
    </lineage>
</organism>
<dbReference type="InterPro" id="IPR025164">
    <property type="entry name" value="Toastrack_DUF4097"/>
</dbReference>
<dbReference type="Proteomes" id="UP001464378">
    <property type="component" value="Unassembled WGS sequence"/>
</dbReference>
<dbReference type="EMBL" id="JBBMFK010000002">
    <property type="protein sequence ID" value="MEQ2442273.1"/>
    <property type="molecule type" value="Genomic_DNA"/>
</dbReference>
<feature type="region of interest" description="Disordered" evidence="1">
    <location>
        <begin position="282"/>
        <end position="307"/>
    </location>
</feature>
<evidence type="ECO:0000259" key="2">
    <source>
        <dbReference type="Pfam" id="PF13349"/>
    </source>
</evidence>
<keyword evidence="4" id="KW-1185">Reference proteome</keyword>
<evidence type="ECO:0000256" key="1">
    <source>
        <dbReference type="SAM" id="MobiDB-lite"/>
    </source>
</evidence>
<reference evidence="3 4" key="1">
    <citation type="submission" date="2024-03" db="EMBL/GenBank/DDBJ databases">
        <title>Human intestinal bacterial collection.</title>
        <authorList>
            <person name="Pauvert C."/>
            <person name="Hitch T.C.A."/>
            <person name="Clavel T."/>
        </authorList>
    </citation>
    <scope>NUCLEOTIDE SEQUENCE [LARGE SCALE GENOMIC DNA]</scope>
    <source>
        <strain evidence="3 4">CLA-AP-H29</strain>
    </source>
</reference>
<gene>
    <name evidence="3" type="ORF">WMO64_02185</name>
</gene>
<comment type="caution">
    <text evidence="3">The sequence shown here is derived from an EMBL/GenBank/DDBJ whole genome shotgun (WGS) entry which is preliminary data.</text>
</comment>
<dbReference type="Gene3D" id="2.160.20.120">
    <property type="match status" value="1"/>
</dbReference>
<evidence type="ECO:0000313" key="4">
    <source>
        <dbReference type="Proteomes" id="UP001464378"/>
    </source>
</evidence>
<dbReference type="RefSeq" id="WP_349230850.1">
    <property type="nucleotide sequence ID" value="NZ_JBBMFK010000002.1"/>
</dbReference>